<dbReference type="AlphaFoldDB" id="A0AAW2HP99"/>
<organism evidence="3">
    <name type="scientific">Menopon gallinae</name>
    <name type="common">poultry shaft louse</name>
    <dbReference type="NCBI Taxonomy" id="328185"/>
    <lineage>
        <taxon>Eukaryota</taxon>
        <taxon>Metazoa</taxon>
        <taxon>Ecdysozoa</taxon>
        <taxon>Arthropoda</taxon>
        <taxon>Hexapoda</taxon>
        <taxon>Insecta</taxon>
        <taxon>Pterygota</taxon>
        <taxon>Neoptera</taxon>
        <taxon>Paraneoptera</taxon>
        <taxon>Psocodea</taxon>
        <taxon>Troctomorpha</taxon>
        <taxon>Phthiraptera</taxon>
        <taxon>Amblycera</taxon>
        <taxon>Menoponidae</taxon>
        <taxon>Menopon</taxon>
    </lineage>
</organism>
<dbReference type="Pfam" id="PF25344">
    <property type="entry name" value="PH_LRR1"/>
    <property type="match status" value="1"/>
</dbReference>
<protein>
    <recommendedName>
        <fullName evidence="2">PIF1/LRR1 pleckstrin homology domain-containing protein</fullName>
    </recommendedName>
</protein>
<dbReference type="SUPFAM" id="SSF52058">
    <property type="entry name" value="L domain-like"/>
    <property type="match status" value="1"/>
</dbReference>
<feature type="domain" description="PIF1/LRR1 pleckstrin homology" evidence="2">
    <location>
        <begin position="1"/>
        <end position="113"/>
    </location>
</feature>
<gene>
    <name evidence="3" type="ORF">PYX00_008426</name>
</gene>
<dbReference type="EMBL" id="JARGDH010000004">
    <property type="protein sequence ID" value="KAL0271286.1"/>
    <property type="molecule type" value="Genomic_DNA"/>
</dbReference>
<evidence type="ECO:0000256" key="1">
    <source>
        <dbReference type="ARBA" id="ARBA00023242"/>
    </source>
</evidence>
<reference evidence="3" key="1">
    <citation type="journal article" date="2024" name="Gigascience">
        <title>Chromosome-level genome of the poultry shaft louse Menopon gallinae provides insight into the host-switching and adaptive evolution of parasitic lice.</title>
        <authorList>
            <person name="Xu Y."/>
            <person name="Ma L."/>
            <person name="Liu S."/>
            <person name="Liang Y."/>
            <person name="Liu Q."/>
            <person name="He Z."/>
            <person name="Tian L."/>
            <person name="Duan Y."/>
            <person name="Cai W."/>
            <person name="Li H."/>
            <person name="Song F."/>
        </authorList>
    </citation>
    <scope>NUCLEOTIDE SEQUENCE</scope>
    <source>
        <strain evidence="3">Cailab_2023a</strain>
    </source>
</reference>
<evidence type="ECO:0000259" key="2">
    <source>
        <dbReference type="Pfam" id="PF25344"/>
    </source>
</evidence>
<accession>A0AAW2HP99</accession>
<proteinExistence type="predicted"/>
<dbReference type="InterPro" id="IPR057437">
    <property type="entry name" value="PIF1/LRR1_PH"/>
</dbReference>
<dbReference type="InterPro" id="IPR001611">
    <property type="entry name" value="Leu-rich_rpt"/>
</dbReference>
<comment type="caution">
    <text evidence="3">The sequence shown here is derived from an EMBL/GenBank/DDBJ whole genome shotgun (WGS) entry which is preliminary data.</text>
</comment>
<dbReference type="InterPro" id="IPR032675">
    <property type="entry name" value="LRR_dom_sf"/>
</dbReference>
<dbReference type="PROSITE" id="PS51450">
    <property type="entry name" value="LRR"/>
    <property type="match status" value="1"/>
</dbReference>
<name>A0AAW2HP99_9NEOP</name>
<sequence length="192" mass="21973">MKLNCSIKILNRLLPSLSMNSSTKYKYAVIYIKKQNKDFFVVVVTQNNKAGCRYKVNGNIEKTFGQFSEEGKCTIRFKEPCHDLLITAETASLKNFMLYIKKAWKGEINETDPVCKAVTNNIQCPSKLYKLKIEKREDYPTLKGFPKTLQFLSIENCKLIKFDSRLLELKSLTTLSLSKNKLTSIPGKNLAL</sequence>
<dbReference type="Gene3D" id="3.80.10.10">
    <property type="entry name" value="Ribonuclease Inhibitor"/>
    <property type="match status" value="1"/>
</dbReference>
<keyword evidence="1" id="KW-0539">Nucleus</keyword>
<evidence type="ECO:0000313" key="3">
    <source>
        <dbReference type="EMBL" id="KAL0271286.1"/>
    </source>
</evidence>